<dbReference type="EMBL" id="FUZA01000011">
    <property type="protein sequence ID" value="SKC18667.1"/>
    <property type="molecule type" value="Genomic_DNA"/>
</dbReference>
<gene>
    <name evidence="4" type="ORF">SAMN05660293_05351</name>
</gene>
<dbReference type="NCBIfam" id="TIGR03779">
    <property type="entry name" value="Bac_Flav_CT_M"/>
    <property type="match status" value="1"/>
</dbReference>
<accession>A0A1T5HD76</accession>
<evidence type="ECO:0000313" key="4">
    <source>
        <dbReference type="EMBL" id="SKC18667.1"/>
    </source>
</evidence>
<evidence type="ECO:0000259" key="3">
    <source>
        <dbReference type="Pfam" id="PF12508"/>
    </source>
</evidence>
<keyword evidence="2" id="KW-1133">Transmembrane helix</keyword>
<feature type="region of interest" description="Disordered" evidence="1">
    <location>
        <begin position="110"/>
        <end position="138"/>
    </location>
</feature>
<protein>
    <submittedName>
        <fullName evidence="4">Bacteroides conjugative transposon TraM protein</fullName>
    </submittedName>
</protein>
<reference evidence="5" key="1">
    <citation type="submission" date="2017-02" db="EMBL/GenBank/DDBJ databases">
        <authorList>
            <person name="Varghese N."/>
            <person name="Submissions S."/>
        </authorList>
    </citation>
    <scope>NUCLEOTIDE SEQUENCE [LARGE SCALE GENOMIC DNA]</scope>
    <source>
        <strain evidence="5">DSM 22270</strain>
    </source>
</reference>
<name>A0A1T5HD76_9BACT</name>
<keyword evidence="5" id="KW-1185">Reference proteome</keyword>
<dbReference type="STRING" id="651661.SAMN05660293_05351"/>
<keyword evidence="2" id="KW-0472">Membrane</keyword>
<proteinExistence type="predicted"/>
<dbReference type="Pfam" id="PF12508">
    <property type="entry name" value="Transposon_TraM"/>
    <property type="match status" value="1"/>
</dbReference>
<sequence length="441" mass="49173">MKSTNHSQQFLRQRKFYTYLPLLVLPFMTLLFWALVARRAKGSDHPQPAQRAGLMMSLPEAFFKEDKALNKLSYYQKADADSARLRELIAKDPYYQDTLATREEGWPVSSIQGIDGPAKGRKRNPGLPKKLASQDSHQARVRQKISELNTVLNKTSQPEFKMQQEAASLSETTEMPAAEMQRLQELMSGLQSEPQSGQEDAEIRELNTMLEKILDIQHPERMAEKTRQQSQQNKDRLYPVTLNQNEDPISLLDTDALTDSVGQNPALVTTFEQSGFFSLDEPVQSGSQNAIQAVVAETQTLVTGATVKLRLTSDVYISGVLIPKESFIYGTASLNQERLIVKIESVRHENFIFPVKLSVYDLDGISGIYIPGAISRDVSKQSLSQNVQGLNIDTFQPSLGAQLADAGIQTAKNLAGKKARLIRVTVKAGYQVLLKDENSNT</sequence>
<dbReference type="OrthoDB" id="1453786at2"/>
<dbReference type="RefSeq" id="WP_082217780.1">
    <property type="nucleotide sequence ID" value="NZ_FUZA01000011.1"/>
</dbReference>
<dbReference type="InterPro" id="IPR055407">
    <property type="entry name" value="TraM_C"/>
</dbReference>
<evidence type="ECO:0000256" key="2">
    <source>
        <dbReference type="SAM" id="Phobius"/>
    </source>
</evidence>
<dbReference type="InterPro" id="IPR022187">
    <property type="entry name" value="Conjug_transposon_TraM"/>
</dbReference>
<feature type="transmembrane region" description="Helical" evidence="2">
    <location>
        <begin position="16"/>
        <end position="36"/>
    </location>
</feature>
<evidence type="ECO:0000313" key="5">
    <source>
        <dbReference type="Proteomes" id="UP000190897"/>
    </source>
</evidence>
<dbReference type="Proteomes" id="UP000190897">
    <property type="component" value="Unassembled WGS sequence"/>
</dbReference>
<dbReference type="AlphaFoldDB" id="A0A1T5HD76"/>
<evidence type="ECO:0000256" key="1">
    <source>
        <dbReference type="SAM" id="MobiDB-lite"/>
    </source>
</evidence>
<feature type="domain" description="Conjugative transposon TraM C-terminal" evidence="3">
    <location>
        <begin position="291"/>
        <end position="435"/>
    </location>
</feature>
<keyword evidence="2" id="KW-0812">Transmembrane</keyword>
<organism evidence="4 5">
    <name type="scientific">Dyadobacter psychrophilus</name>
    <dbReference type="NCBI Taxonomy" id="651661"/>
    <lineage>
        <taxon>Bacteria</taxon>
        <taxon>Pseudomonadati</taxon>
        <taxon>Bacteroidota</taxon>
        <taxon>Cytophagia</taxon>
        <taxon>Cytophagales</taxon>
        <taxon>Spirosomataceae</taxon>
        <taxon>Dyadobacter</taxon>
    </lineage>
</organism>